<gene>
    <name evidence="7" type="ORF">chiPu_0003390</name>
</gene>
<dbReference type="InterPro" id="IPR002885">
    <property type="entry name" value="PPR_rpt"/>
</dbReference>
<dbReference type="OrthoDB" id="6073372at2759"/>
<keyword evidence="8" id="KW-1185">Reference proteome</keyword>
<comment type="subcellular location">
    <subcellularLocation>
        <location evidence="1">Mitochondrion</location>
    </subcellularLocation>
</comment>
<sequence length="379" mass="43831">MAVIVTRGLYILFQNVRGGTFPYQHKARDCWRWVKRYLLSDNVVRLMEFQRKKVAIASQMYISREQYFNNIEEKLRKNELILKDDLKMLLHLCQTPSDVKVAKNLIYRYHSENRNMAFGEFKFGPLFVRLCYELGLEETAEEMVKDQNLKGFFSDSTSFNIVMDMLFMKQRYERALGVLLEMKNQGIKFSKDTYTLAFAVCYKMNTEETYKICSMLLEESLARGDFIPRHALCFAVALVIKQNNIVKARSIYSHILHTDSKICLNLHVLLLALSGAQQTLLSVLESTVANKVPTFVKKLDISQEVLTAVCKTLEKNLELQRRFEDVCDSLQRSGQITALSLDDMLCQTPNGKKPINPLLDTRKVSRRTFKPLQSALLSE</sequence>
<evidence type="ECO:0000256" key="1">
    <source>
        <dbReference type="ARBA" id="ARBA00004173"/>
    </source>
</evidence>
<evidence type="ECO:0000256" key="6">
    <source>
        <dbReference type="PROSITE-ProRule" id="PRU00708"/>
    </source>
</evidence>
<dbReference type="OMA" id="KFYCSQI"/>
<keyword evidence="4" id="KW-0507">mRNA processing</keyword>
<dbReference type="EMBL" id="BEZZ01000073">
    <property type="protein sequence ID" value="GCC24987.1"/>
    <property type="molecule type" value="Genomic_DNA"/>
</dbReference>
<evidence type="ECO:0000313" key="8">
    <source>
        <dbReference type="Proteomes" id="UP000287033"/>
    </source>
</evidence>
<dbReference type="NCBIfam" id="TIGR00756">
    <property type="entry name" value="PPR"/>
    <property type="match status" value="1"/>
</dbReference>
<dbReference type="GO" id="GO:0005739">
    <property type="term" value="C:mitochondrion"/>
    <property type="evidence" value="ECO:0007669"/>
    <property type="project" value="UniProtKB-SubCell"/>
</dbReference>
<dbReference type="AlphaFoldDB" id="A0A401S3J9"/>
<feature type="repeat" description="PPR" evidence="6">
    <location>
        <begin position="155"/>
        <end position="189"/>
    </location>
</feature>
<dbReference type="GO" id="GO:0006397">
    <property type="term" value="P:mRNA processing"/>
    <property type="evidence" value="ECO:0007669"/>
    <property type="project" value="UniProtKB-KW"/>
</dbReference>
<proteinExistence type="inferred from homology"/>
<evidence type="ECO:0000256" key="2">
    <source>
        <dbReference type="ARBA" id="ARBA00008677"/>
    </source>
</evidence>
<evidence type="ECO:0000256" key="3">
    <source>
        <dbReference type="ARBA" id="ARBA00014675"/>
    </source>
</evidence>
<dbReference type="Proteomes" id="UP000287033">
    <property type="component" value="Unassembled WGS sequence"/>
</dbReference>
<dbReference type="GO" id="GO:0050684">
    <property type="term" value="P:regulation of mRNA processing"/>
    <property type="evidence" value="ECO:0007669"/>
    <property type="project" value="InterPro"/>
</dbReference>
<dbReference type="PANTHER" id="PTHR14700">
    <property type="entry name" value="PENTATRICOPEPTIDE REPEAT-CONTAINING PROTEIN 2, MITOCHONDRIAL"/>
    <property type="match status" value="1"/>
</dbReference>
<dbReference type="InterPro" id="IPR011990">
    <property type="entry name" value="TPR-like_helical_dom_sf"/>
</dbReference>
<dbReference type="PANTHER" id="PTHR14700:SF0">
    <property type="entry name" value="PENTATRICOPEPTIDE REPEAT-CONTAINING PROTEIN 2, MITOCHONDRIAL"/>
    <property type="match status" value="1"/>
</dbReference>
<evidence type="ECO:0000313" key="7">
    <source>
        <dbReference type="EMBL" id="GCC24987.1"/>
    </source>
</evidence>
<evidence type="ECO:0000256" key="5">
    <source>
        <dbReference type="ARBA" id="ARBA00023128"/>
    </source>
</evidence>
<dbReference type="Pfam" id="PF10037">
    <property type="entry name" value="MRP-S27"/>
    <property type="match status" value="1"/>
</dbReference>
<keyword evidence="5" id="KW-0496">Mitochondrion</keyword>
<dbReference type="PROSITE" id="PS51375">
    <property type="entry name" value="PPR"/>
    <property type="match status" value="1"/>
</dbReference>
<protein>
    <recommendedName>
        <fullName evidence="3">Pentatricopeptide repeat-containing protein 2, mitochondrial</fullName>
    </recommendedName>
</protein>
<name>A0A401S3J9_CHIPU</name>
<dbReference type="InterPro" id="IPR034913">
    <property type="entry name" value="mS27/PTCD2"/>
</dbReference>
<reference evidence="7 8" key="1">
    <citation type="journal article" date="2018" name="Nat. Ecol. Evol.">
        <title>Shark genomes provide insights into elasmobranch evolution and the origin of vertebrates.</title>
        <authorList>
            <person name="Hara Y"/>
            <person name="Yamaguchi K"/>
            <person name="Onimaru K"/>
            <person name="Kadota M"/>
            <person name="Koyanagi M"/>
            <person name="Keeley SD"/>
            <person name="Tatsumi K"/>
            <person name="Tanaka K"/>
            <person name="Motone F"/>
            <person name="Kageyama Y"/>
            <person name="Nozu R"/>
            <person name="Adachi N"/>
            <person name="Nishimura O"/>
            <person name="Nakagawa R"/>
            <person name="Tanegashima C"/>
            <person name="Kiyatake I"/>
            <person name="Matsumoto R"/>
            <person name="Murakumo K"/>
            <person name="Nishida K"/>
            <person name="Terakita A"/>
            <person name="Kuratani S"/>
            <person name="Sato K"/>
            <person name="Hyodo S Kuraku.S."/>
        </authorList>
    </citation>
    <scope>NUCLEOTIDE SEQUENCE [LARGE SCALE GENOMIC DNA]</scope>
</reference>
<accession>A0A401S3J9</accession>
<comment type="similarity">
    <text evidence="2">Belongs to the PTCD2 family.</text>
</comment>
<dbReference type="InterPro" id="IPR034629">
    <property type="entry name" value="PTCD2"/>
</dbReference>
<organism evidence="7 8">
    <name type="scientific">Chiloscyllium punctatum</name>
    <name type="common">Brownbanded bambooshark</name>
    <name type="synonym">Hemiscyllium punctatum</name>
    <dbReference type="NCBI Taxonomy" id="137246"/>
    <lineage>
        <taxon>Eukaryota</taxon>
        <taxon>Metazoa</taxon>
        <taxon>Chordata</taxon>
        <taxon>Craniata</taxon>
        <taxon>Vertebrata</taxon>
        <taxon>Chondrichthyes</taxon>
        <taxon>Elasmobranchii</taxon>
        <taxon>Galeomorphii</taxon>
        <taxon>Galeoidea</taxon>
        <taxon>Orectolobiformes</taxon>
        <taxon>Hemiscylliidae</taxon>
        <taxon>Chiloscyllium</taxon>
    </lineage>
</organism>
<dbReference type="GO" id="GO:0007005">
    <property type="term" value="P:mitochondrion organization"/>
    <property type="evidence" value="ECO:0007669"/>
    <property type="project" value="TreeGrafter"/>
</dbReference>
<comment type="caution">
    <text evidence="7">The sequence shown here is derived from an EMBL/GenBank/DDBJ whole genome shotgun (WGS) entry which is preliminary data.</text>
</comment>
<dbReference type="Gene3D" id="1.25.40.10">
    <property type="entry name" value="Tetratricopeptide repeat domain"/>
    <property type="match status" value="1"/>
</dbReference>
<dbReference type="GO" id="GO:0003723">
    <property type="term" value="F:RNA binding"/>
    <property type="evidence" value="ECO:0007669"/>
    <property type="project" value="TreeGrafter"/>
</dbReference>
<evidence type="ECO:0000256" key="4">
    <source>
        <dbReference type="ARBA" id="ARBA00022664"/>
    </source>
</evidence>